<dbReference type="OrthoDB" id="9808881at2"/>
<sequence>MNGKKGLNCPFQVLQGKISKELLPPERIIASDSEDIDFEEVMNGVKKLPDKEKLFWKLTSKRPKFSTEEKFSTRELLRIRIRETSEYVEELVRGFQKEIFDALHEGKISVCRTLNLRRLLVPEALEALENFIKESLIRGDHCVLIIHGRGLSSPKDPVLKTKVHEWFKKGPYRKHIIGFCTARQCDGGLGATYVLLSSKPLKKTLAGCT</sequence>
<dbReference type="eggNOG" id="COG2840">
    <property type="taxonomic scope" value="Bacteria"/>
</dbReference>
<dbReference type="PATRIC" id="fig|667014.3.peg.1100"/>
<dbReference type="AlphaFoldDB" id="F8ADX7"/>
<dbReference type="InParanoid" id="F8ADX7"/>
<evidence type="ECO:0000313" key="2">
    <source>
        <dbReference type="EMBL" id="AEH44942.1"/>
    </source>
</evidence>
<dbReference type="Pfam" id="PF01713">
    <property type="entry name" value="Smr"/>
    <property type="match status" value="1"/>
</dbReference>
<dbReference type="Proteomes" id="UP000006793">
    <property type="component" value="Chromosome"/>
</dbReference>
<dbReference type="PROSITE" id="PS50828">
    <property type="entry name" value="SMR"/>
    <property type="match status" value="1"/>
</dbReference>
<dbReference type="Gene3D" id="3.30.1370.110">
    <property type="match status" value="1"/>
</dbReference>
<organism evidence="2 3">
    <name type="scientific">Thermodesulfatator indicus (strain DSM 15286 / JCM 11887 / CIR29812)</name>
    <dbReference type="NCBI Taxonomy" id="667014"/>
    <lineage>
        <taxon>Bacteria</taxon>
        <taxon>Pseudomonadati</taxon>
        <taxon>Thermodesulfobacteriota</taxon>
        <taxon>Thermodesulfobacteria</taxon>
        <taxon>Thermodesulfobacteriales</taxon>
        <taxon>Thermodesulfatatoraceae</taxon>
        <taxon>Thermodesulfatator</taxon>
    </lineage>
</organism>
<dbReference type="SMART" id="SM00463">
    <property type="entry name" value="SMR"/>
    <property type="match status" value="1"/>
</dbReference>
<reference evidence="3" key="1">
    <citation type="submission" date="2011-04" db="EMBL/GenBank/DDBJ databases">
        <title>The complete genome of Thermodesulfatator indicus DSM 15286.</title>
        <authorList>
            <person name="Lucas S."/>
            <person name="Copeland A."/>
            <person name="Lapidus A."/>
            <person name="Bruce D."/>
            <person name="Goodwin L."/>
            <person name="Pitluck S."/>
            <person name="Peters L."/>
            <person name="Kyrpides N."/>
            <person name="Mavromatis K."/>
            <person name="Pagani I."/>
            <person name="Ivanova N."/>
            <person name="Saunders L."/>
            <person name="Detter J.C."/>
            <person name="Tapia R."/>
            <person name="Han C."/>
            <person name="Land M."/>
            <person name="Hauser L."/>
            <person name="Markowitz V."/>
            <person name="Cheng J.-F."/>
            <person name="Hugenholtz P."/>
            <person name="Woyke T."/>
            <person name="Wu D."/>
            <person name="Spring S."/>
            <person name="Schroeder M."/>
            <person name="Brambilla E."/>
            <person name="Klenk H.-P."/>
            <person name="Eisen J.A."/>
        </authorList>
    </citation>
    <scope>NUCLEOTIDE SEQUENCE [LARGE SCALE GENOMIC DNA]</scope>
    <source>
        <strain evidence="3">DSM 15286 / JCM 11887 / CIR29812</strain>
    </source>
</reference>
<feature type="domain" description="Smr" evidence="1">
    <location>
        <begin position="114"/>
        <end position="197"/>
    </location>
</feature>
<dbReference type="FunCoup" id="F8ADX7">
    <property type="interactions" value="21"/>
</dbReference>
<dbReference type="SUPFAM" id="SSF160443">
    <property type="entry name" value="SMR domain-like"/>
    <property type="match status" value="1"/>
</dbReference>
<reference evidence="2 3" key="2">
    <citation type="journal article" date="2012" name="Stand. Genomic Sci.">
        <title>Complete genome sequence of the thermophilic sulfate-reducing ocean bacterium Thermodesulfatator indicus type strain (CIR29812(T)).</title>
        <authorList>
            <person name="Anderson I."/>
            <person name="Saunders E."/>
            <person name="Lapidus A."/>
            <person name="Nolan M."/>
            <person name="Lucas S."/>
            <person name="Tice H."/>
            <person name="Del Rio T.G."/>
            <person name="Cheng J.F."/>
            <person name="Han C."/>
            <person name="Tapia R."/>
            <person name="Goodwin L.A."/>
            <person name="Pitluck S."/>
            <person name="Liolios K."/>
            <person name="Mavromatis K."/>
            <person name="Pagani I."/>
            <person name="Ivanova N."/>
            <person name="Mikhailova N."/>
            <person name="Pati A."/>
            <person name="Chen A."/>
            <person name="Palaniappan K."/>
            <person name="Land M."/>
            <person name="Hauser L."/>
            <person name="Jeffries C.D."/>
            <person name="Chang Y.J."/>
            <person name="Brambilla E.M."/>
            <person name="Rohde M."/>
            <person name="Spring S."/>
            <person name="Goker M."/>
            <person name="Detter J.C."/>
            <person name="Woyke T."/>
            <person name="Bristow J."/>
            <person name="Eisen J.A."/>
            <person name="Markowitz V."/>
            <person name="Hugenholtz P."/>
            <person name="Kyrpides N.C."/>
            <person name="Klenk H.P."/>
        </authorList>
    </citation>
    <scope>NUCLEOTIDE SEQUENCE [LARGE SCALE GENOMIC DNA]</scope>
    <source>
        <strain evidence="3">DSM 15286 / JCM 11887 / CIR29812</strain>
    </source>
</reference>
<dbReference type="PaxDb" id="667014-Thein_1071"/>
<dbReference type="STRING" id="667014.Thein_1071"/>
<evidence type="ECO:0000313" key="3">
    <source>
        <dbReference type="Proteomes" id="UP000006793"/>
    </source>
</evidence>
<gene>
    <name evidence="2" type="ordered locus">Thein_1071</name>
</gene>
<dbReference type="EMBL" id="CP002683">
    <property type="protein sequence ID" value="AEH44942.1"/>
    <property type="molecule type" value="Genomic_DNA"/>
</dbReference>
<dbReference type="InterPro" id="IPR002625">
    <property type="entry name" value="Smr_dom"/>
</dbReference>
<dbReference type="RefSeq" id="WP_013907684.1">
    <property type="nucleotide sequence ID" value="NC_015681.1"/>
</dbReference>
<name>F8ADX7_THEID</name>
<protein>
    <submittedName>
        <fullName evidence="2">Smr protein/MutS2</fullName>
    </submittedName>
</protein>
<dbReference type="KEGG" id="tid:Thein_1071"/>
<keyword evidence="3" id="KW-1185">Reference proteome</keyword>
<accession>F8ADX7</accession>
<evidence type="ECO:0000259" key="1">
    <source>
        <dbReference type="PROSITE" id="PS50828"/>
    </source>
</evidence>
<dbReference type="PANTHER" id="PTHR35562:SF2">
    <property type="entry name" value="DNA ENDONUCLEASE SMRA-RELATED"/>
    <property type="match status" value="1"/>
</dbReference>
<dbReference type="InterPro" id="IPR036063">
    <property type="entry name" value="Smr_dom_sf"/>
</dbReference>
<dbReference type="HOGENOM" id="CLU_055978_0_1_0"/>
<proteinExistence type="predicted"/>
<dbReference type="PANTHER" id="PTHR35562">
    <property type="entry name" value="DNA ENDONUCLEASE SMRA-RELATED"/>
    <property type="match status" value="1"/>
</dbReference>